<reference evidence="1 2" key="1">
    <citation type="journal article" date="2013" name="Genome Announc.">
        <title>Draft Genome Sequence of Arthrobacter gangotriensis Strain Lz1yT, Isolated from a Penguin Rookery Soil Sample Collected in Antarctica, near the Indian Station Dakshin Gangotri.</title>
        <authorList>
            <person name="Shivaji S."/>
            <person name="Ara S."/>
            <person name="Bandi S."/>
            <person name="Singh A."/>
            <person name="Kumar Pinnaka A."/>
        </authorList>
    </citation>
    <scope>NUCLEOTIDE SEQUENCE [LARGE SCALE GENOMIC DNA]</scope>
    <source>
        <strain evidence="1 2">Lz1y</strain>
    </source>
</reference>
<dbReference type="STRING" id="1276920.ADIAG_02715"/>
<sequence>MSDSTAGPTDAGPDAETMRRTYLFALKDAGGTVPPEIGVARRLAARGHNVVVLGDYSMAEQAAGELGRAVARDAADQSTLLGCAEW</sequence>
<dbReference type="Gene3D" id="3.40.50.2000">
    <property type="entry name" value="Glycogen Phosphorylase B"/>
    <property type="match status" value="1"/>
</dbReference>
<dbReference type="eggNOG" id="COG1819">
    <property type="taxonomic scope" value="Bacteria"/>
</dbReference>
<organism evidence="1 2">
    <name type="scientific">Paeniglutamicibacter gangotriensis Lz1y</name>
    <dbReference type="NCBI Taxonomy" id="1276920"/>
    <lineage>
        <taxon>Bacteria</taxon>
        <taxon>Bacillati</taxon>
        <taxon>Actinomycetota</taxon>
        <taxon>Actinomycetes</taxon>
        <taxon>Micrococcales</taxon>
        <taxon>Micrococcaceae</taxon>
        <taxon>Paeniglutamicibacter</taxon>
    </lineage>
</organism>
<comment type="caution">
    <text evidence="1">The sequence shown here is derived from an EMBL/GenBank/DDBJ whole genome shotgun (WGS) entry which is preliminary data.</text>
</comment>
<proteinExistence type="predicted"/>
<dbReference type="PATRIC" id="fig|1276920.7.peg.2712"/>
<dbReference type="RefSeq" id="WP_007271884.1">
    <property type="nucleotide sequence ID" value="NZ_AOCK01000008.1"/>
</dbReference>
<name>M7N7P1_9MICC</name>
<dbReference type="EMBL" id="AOCK01000008">
    <property type="protein sequence ID" value="EMQ97774.1"/>
    <property type="molecule type" value="Genomic_DNA"/>
</dbReference>
<accession>M7N7P1</accession>
<evidence type="ECO:0000313" key="2">
    <source>
        <dbReference type="Proteomes" id="UP000012015"/>
    </source>
</evidence>
<evidence type="ECO:0000313" key="1">
    <source>
        <dbReference type="EMBL" id="EMQ97774.1"/>
    </source>
</evidence>
<protein>
    <submittedName>
        <fullName evidence="1">Uncharacterized protein</fullName>
    </submittedName>
</protein>
<dbReference type="AlphaFoldDB" id="M7N7P1"/>
<dbReference type="Proteomes" id="UP000012015">
    <property type="component" value="Unassembled WGS sequence"/>
</dbReference>
<keyword evidence="2" id="KW-1185">Reference proteome</keyword>
<gene>
    <name evidence="1" type="ORF">ADIAG_02715</name>
</gene>